<dbReference type="OrthoDB" id="6287720at2759"/>
<accession>A0A3P7P8X6</accession>
<dbReference type="EMBL" id="UYRU01066987">
    <property type="protein sequence ID" value="VDN16759.1"/>
    <property type="molecule type" value="Genomic_DNA"/>
</dbReference>
<feature type="compositionally biased region" description="Polar residues" evidence="1">
    <location>
        <begin position="472"/>
        <end position="483"/>
    </location>
</feature>
<evidence type="ECO:0000313" key="2">
    <source>
        <dbReference type="EMBL" id="VDN16759.1"/>
    </source>
</evidence>
<dbReference type="Proteomes" id="UP000281553">
    <property type="component" value="Unassembled WGS sequence"/>
</dbReference>
<evidence type="ECO:0000313" key="3">
    <source>
        <dbReference type="Proteomes" id="UP000281553"/>
    </source>
</evidence>
<feature type="compositionally biased region" description="Low complexity" evidence="1">
    <location>
        <begin position="44"/>
        <end position="54"/>
    </location>
</feature>
<feature type="region of interest" description="Disordered" evidence="1">
    <location>
        <begin position="444"/>
        <end position="523"/>
    </location>
</feature>
<feature type="region of interest" description="Disordered" evidence="1">
    <location>
        <begin position="44"/>
        <end position="72"/>
    </location>
</feature>
<feature type="non-terminal residue" evidence="2">
    <location>
        <position position="696"/>
    </location>
</feature>
<sequence>MVNRTDQSQSASHPSPTNVHTAAYVSLSSPEAATTLLTCLRSSQSPLSLTPTSGSREDQQQQQHATRRSMPVDFVSSRQSSFIENLQLAASRSSDYGSTSCRLRVITNGRASTSSVKQQHQHPGFSSLPLKTTSDTTAKPTVTEVGKSAALTSTTMTNCSFPSRVFNAPSHGHSSTRGTICHPNSKPAGPPDTDGDSLPREPVVALPRSAGFERDAHFLEGFSDLHRKRLRILSTPDYDSVDAGRTTDRTKQNATALPSASSRSSIAVKSDSHHNVKAPPPSSQYTFSMDSVDSSDRTEFCSANSPGCVSKRVRGSSFVSTSSATESSFGILRNHGRLSKRSLDPDHSRRYQTLRDSDEGATLPEHTSGTDFVCESMYDKIKRRTNKEAKESLPEPLTTSGDFRPRKRHHESRREQQQCLIDNPDSRSYSKPYKLLGYNSGCEQSRFSSNRRRVPSSFVDAADHMPIHSRPNVLSSCESSSKPYQRRHASKRSTSPDSVCQKPRPGRDAAVSHPSSTITRLSLGMSVPMTANFHAIASSRSNRKHKSSTSHESGGDSDLKSSLCSTYQSDSQNECDSDAFPSTVGPRLNKTKQFSPPLFRGDRMEPKQRPWHRFGTSSRHPASENGTFTVVADSSSSRLRGKSSISPPSKRQKRCKQSEKRTRLMSYDDSPVTRSTGSLLHSQTNWSSSGLSSDDD</sequence>
<dbReference type="AlphaFoldDB" id="A0A3P7P8X6"/>
<feature type="region of interest" description="Disordered" evidence="1">
    <location>
        <begin position="238"/>
        <end position="290"/>
    </location>
</feature>
<feature type="compositionally biased region" description="Polar residues" evidence="1">
    <location>
        <begin position="560"/>
        <end position="574"/>
    </location>
</feature>
<feature type="compositionally biased region" description="Polar residues" evidence="1">
    <location>
        <begin position="672"/>
        <end position="696"/>
    </location>
</feature>
<feature type="region of interest" description="Disordered" evidence="1">
    <location>
        <begin position="112"/>
        <end position="137"/>
    </location>
</feature>
<feature type="compositionally biased region" description="Low complexity" evidence="1">
    <location>
        <begin position="254"/>
        <end position="269"/>
    </location>
</feature>
<feature type="region of interest" description="Disordered" evidence="1">
    <location>
        <begin position="384"/>
        <end position="427"/>
    </location>
</feature>
<keyword evidence="3" id="KW-1185">Reference proteome</keyword>
<feature type="region of interest" description="Disordered" evidence="1">
    <location>
        <begin position="169"/>
        <end position="202"/>
    </location>
</feature>
<protein>
    <submittedName>
        <fullName evidence="2">Uncharacterized protein</fullName>
    </submittedName>
</protein>
<feature type="region of interest" description="Disordered" evidence="1">
    <location>
        <begin position="538"/>
        <end position="696"/>
    </location>
</feature>
<feature type="region of interest" description="Disordered" evidence="1">
    <location>
        <begin position="1"/>
        <end position="23"/>
    </location>
</feature>
<feature type="compositionally biased region" description="Polar residues" evidence="1">
    <location>
        <begin position="615"/>
        <end position="628"/>
    </location>
</feature>
<evidence type="ECO:0000256" key="1">
    <source>
        <dbReference type="SAM" id="MobiDB-lite"/>
    </source>
</evidence>
<proteinExistence type="predicted"/>
<feature type="compositionally biased region" description="Low complexity" evidence="1">
    <location>
        <begin position="634"/>
        <end position="646"/>
    </location>
</feature>
<reference evidence="2 3" key="1">
    <citation type="submission" date="2018-11" db="EMBL/GenBank/DDBJ databases">
        <authorList>
            <consortium name="Pathogen Informatics"/>
        </authorList>
    </citation>
    <scope>NUCLEOTIDE SEQUENCE [LARGE SCALE GENOMIC DNA]</scope>
</reference>
<gene>
    <name evidence="2" type="ORF">DILT_LOCUS12590</name>
</gene>
<name>A0A3P7P8X6_DIBLA</name>
<organism evidence="2 3">
    <name type="scientific">Dibothriocephalus latus</name>
    <name type="common">Fish tapeworm</name>
    <name type="synonym">Diphyllobothrium latum</name>
    <dbReference type="NCBI Taxonomy" id="60516"/>
    <lineage>
        <taxon>Eukaryota</taxon>
        <taxon>Metazoa</taxon>
        <taxon>Spiralia</taxon>
        <taxon>Lophotrochozoa</taxon>
        <taxon>Platyhelminthes</taxon>
        <taxon>Cestoda</taxon>
        <taxon>Eucestoda</taxon>
        <taxon>Diphyllobothriidea</taxon>
        <taxon>Diphyllobothriidae</taxon>
        <taxon>Dibothriocephalus</taxon>
    </lineage>
</organism>